<dbReference type="Proteomes" id="UP000246464">
    <property type="component" value="Chromosome 18"/>
</dbReference>
<organism evidence="2 3">
    <name type="scientific">Scophthalmus maximus</name>
    <name type="common">Turbot</name>
    <name type="synonym">Psetta maxima</name>
    <dbReference type="NCBI Taxonomy" id="52904"/>
    <lineage>
        <taxon>Eukaryota</taxon>
        <taxon>Metazoa</taxon>
        <taxon>Chordata</taxon>
        <taxon>Craniata</taxon>
        <taxon>Vertebrata</taxon>
        <taxon>Euteleostomi</taxon>
        <taxon>Actinopterygii</taxon>
        <taxon>Neopterygii</taxon>
        <taxon>Teleostei</taxon>
        <taxon>Neoteleostei</taxon>
        <taxon>Acanthomorphata</taxon>
        <taxon>Carangaria</taxon>
        <taxon>Pleuronectiformes</taxon>
        <taxon>Pleuronectoidei</taxon>
        <taxon>Scophthalmidae</taxon>
        <taxon>Scophthalmus</taxon>
    </lineage>
</organism>
<feature type="region of interest" description="Disordered" evidence="1">
    <location>
        <begin position="32"/>
        <end position="64"/>
    </location>
</feature>
<proteinExistence type="predicted"/>
<name>A0A2U9CK98_SCOMX</name>
<dbReference type="AlphaFoldDB" id="A0A2U9CK98"/>
<dbReference type="EMBL" id="CP026260">
    <property type="protein sequence ID" value="AWP17014.1"/>
    <property type="molecule type" value="Genomic_DNA"/>
</dbReference>
<evidence type="ECO:0000313" key="3">
    <source>
        <dbReference type="Proteomes" id="UP000246464"/>
    </source>
</evidence>
<protein>
    <submittedName>
        <fullName evidence="2">Uncharacterized protein</fullName>
    </submittedName>
</protein>
<accession>A0A2U9CK98</accession>
<evidence type="ECO:0000256" key="1">
    <source>
        <dbReference type="SAM" id="MobiDB-lite"/>
    </source>
</evidence>
<reference evidence="2 3" key="1">
    <citation type="submission" date="2017-12" db="EMBL/GenBank/DDBJ databases">
        <title>Integrating genomic resources of turbot (Scophthalmus maximus) in depth evaluation of genetic and physical mapping variation across individuals.</title>
        <authorList>
            <person name="Martinez P."/>
        </authorList>
    </citation>
    <scope>NUCLEOTIDE SEQUENCE [LARGE SCALE GENOMIC DNA]</scope>
</reference>
<sequence>MEALNKINSSSLSRASLRMCEKFFCRCELKTSQTASSARRSQFATSIRQPSPSSHPAHHQVEIS</sequence>
<gene>
    <name evidence="2" type="ORF">SMAX5B_010730</name>
</gene>
<keyword evidence="3" id="KW-1185">Reference proteome</keyword>
<evidence type="ECO:0000313" key="2">
    <source>
        <dbReference type="EMBL" id="AWP17014.1"/>
    </source>
</evidence>
<feature type="compositionally biased region" description="Polar residues" evidence="1">
    <location>
        <begin position="32"/>
        <end position="54"/>
    </location>
</feature>